<dbReference type="InterPro" id="IPR013083">
    <property type="entry name" value="Znf_RING/FYVE/PHD"/>
</dbReference>
<comment type="catalytic activity">
    <reaction evidence="1">
        <text>S-ubiquitinyl-[E2 ubiquitin-conjugating enzyme]-L-cysteine + [acceptor protein]-L-lysine = [E2 ubiquitin-conjugating enzyme]-L-cysteine + N(6)-ubiquitinyl-[acceptor protein]-L-lysine.</text>
        <dbReference type="EC" id="2.3.2.27"/>
    </reaction>
</comment>
<evidence type="ECO:0000256" key="2">
    <source>
        <dbReference type="ARBA" id="ARBA00012483"/>
    </source>
</evidence>
<dbReference type="EC" id="2.3.2.27" evidence="2"/>
<keyword evidence="3" id="KW-0808">Transferase</keyword>
<evidence type="ECO:0000256" key="1">
    <source>
        <dbReference type="ARBA" id="ARBA00000900"/>
    </source>
</evidence>
<dbReference type="PROSITE" id="PS50089">
    <property type="entry name" value="ZF_RING_2"/>
    <property type="match status" value="1"/>
</dbReference>
<dbReference type="SMART" id="SM00184">
    <property type="entry name" value="RING"/>
    <property type="match status" value="1"/>
</dbReference>
<dbReference type="GO" id="GO:0008270">
    <property type="term" value="F:zinc ion binding"/>
    <property type="evidence" value="ECO:0007669"/>
    <property type="project" value="UniProtKB-KW"/>
</dbReference>
<organism evidence="11">
    <name type="scientific">Hordeum vulgare subsp. vulgare</name>
    <name type="common">Domesticated barley</name>
    <dbReference type="NCBI Taxonomy" id="112509"/>
    <lineage>
        <taxon>Eukaryota</taxon>
        <taxon>Viridiplantae</taxon>
        <taxon>Streptophyta</taxon>
        <taxon>Embryophyta</taxon>
        <taxon>Tracheophyta</taxon>
        <taxon>Spermatophyta</taxon>
        <taxon>Magnoliopsida</taxon>
        <taxon>Liliopsida</taxon>
        <taxon>Poales</taxon>
        <taxon>Poaceae</taxon>
        <taxon>BOP clade</taxon>
        <taxon>Pooideae</taxon>
        <taxon>Triticodae</taxon>
        <taxon>Triticeae</taxon>
        <taxon>Hordeinae</taxon>
        <taxon>Hordeum</taxon>
    </lineage>
</organism>
<dbReference type="GO" id="GO:0061630">
    <property type="term" value="F:ubiquitin protein ligase activity"/>
    <property type="evidence" value="ECO:0007669"/>
    <property type="project" value="UniProtKB-EC"/>
</dbReference>
<dbReference type="EMBL" id="AK363386">
    <property type="protein sequence ID" value="BAJ94590.1"/>
    <property type="molecule type" value="mRNA"/>
</dbReference>
<accession>F2DHL9</accession>
<dbReference type="InterPro" id="IPR001841">
    <property type="entry name" value="Znf_RING"/>
</dbReference>
<dbReference type="CDD" id="cd23116">
    <property type="entry name" value="RING-H2_AIRP1-like"/>
    <property type="match status" value="1"/>
</dbReference>
<dbReference type="SUPFAM" id="SSF57850">
    <property type="entry name" value="RING/U-box"/>
    <property type="match status" value="1"/>
</dbReference>
<keyword evidence="6" id="KW-0833">Ubl conjugation pathway</keyword>
<dbReference type="AlphaFoldDB" id="F2DHL9"/>
<feature type="non-terminal residue" evidence="11">
    <location>
        <position position="1"/>
    </location>
</feature>
<dbReference type="PANTHER" id="PTHR46463:SF93">
    <property type="entry name" value="OS11G0629300 PROTEIN"/>
    <property type="match status" value="1"/>
</dbReference>
<evidence type="ECO:0000256" key="8">
    <source>
        <dbReference type="PROSITE-ProRule" id="PRU00175"/>
    </source>
</evidence>
<evidence type="ECO:0000256" key="4">
    <source>
        <dbReference type="ARBA" id="ARBA00022723"/>
    </source>
</evidence>
<evidence type="ECO:0000256" key="3">
    <source>
        <dbReference type="ARBA" id="ARBA00022679"/>
    </source>
</evidence>
<reference evidence="11" key="1">
    <citation type="journal article" date="2011" name="Plant Physiol.">
        <title>Comprehensive sequence analysis of 24,783 barley full-length cDNAs derived from 12 clone libraries.</title>
        <authorList>
            <person name="Matsumoto T."/>
            <person name="Tanaka T."/>
            <person name="Sakai H."/>
            <person name="Amano N."/>
            <person name="Kanamori H."/>
            <person name="Kurita K."/>
            <person name="Kikuta A."/>
            <person name="Kamiya K."/>
            <person name="Yamamoto M."/>
            <person name="Ikawa H."/>
            <person name="Fujii N."/>
            <person name="Hori K."/>
            <person name="Itoh T."/>
            <person name="Sato K."/>
        </authorList>
    </citation>
    <scope>NUCLEOTIDE SEQUENCE</scope>
    <source>
        <tissue evidence="11">Shoot and root</tissue>
    </source>
</reference>
<evidence type="ECO:0000256" key="6">
    <source>
        <dbReference type="ARBA" id="ARBA00022786"/>
    </source>
</evidence>
<evidence type="ECO:0000256" key="9">
    <source>
        <dbReference type="SAM" id="MobiDB-lite"/>
    </source>
</evidence>
<dbReference type="Pfam" id="PF13639">
    <property type="entry name" value="zf-RING_2"/>
    <property type="match status" value="1"/>
</dbReference>
<evidence type="ECO:0000313" key="11">
    <source>
        <dbReference type="EMBL" id="BAJ94590.1"/>
    </source>
</evidence>
<dbReference type="Gene3D" id="3.30.40.10">
    <property type="entry name" value="Zinc/RING finger domain, C3HC4 (zinc finger)"/>
    <property type="match status" value="1"/>
</dbReference>
<feature type="domain" description="RING-type" evidence="10">
    <location>
        <begin position="158"/>
        <end position="198"/>
    </location>
</feature>
<evidence type="ECO:0000256" key="7">
    <source>
        <dbReference type="ARBA" id="ARBA00022833"/>
    </source>
</evidence>
<keyword evidence="4" id="KW-0479">Metal-binding</keyword>
<protein>
    <recommendedName>
        <fullName evidence="2">RING-type E3 ubiquitin transferase</fullName>
        <ecNumber evidence="2">2.3.2.27</ecNumber>
    </recommendedName>
</protein>
<evidence type="ECO:0000256" key="5">
    <source>
        <dbReference type="ARBA" id="ARBA00022771"/>
    </source>
</evidence>
<dbReference type="PANTHER" id="PTHR46463">
    <property type="entry name" value="ZINC FINGER, RING/FYVE/PHD-TYPE"/>
    <property type="match status" value="1"/>
</dbReference>
<sequence length="233" mass="26382">SSPSLLRLSALRGRSNSAGYFFSNNLSKYTVLFRVGTLHSVSQAVEAAPLDSSESSFDTYRSPPRPLPYDDPRFSPPLHNWFASRHDPSSHSPEQSEPLRPNYDEEMETMSSVDKPSKTNYDTKMKRCSSAYGDKLSRKESGNYFTYFSPSTEDEDVCPTCLEDYTSENPRIVMQCSHHFHLGCIYEWIERSEACPVCGKVSHVEPESSCFATTVILGSDISLIWKMEFHETT</sequence>
<keyword evidence="7" id="KW-0862">Zinc</keyword>
<evidence type="ECO:0000259" key="10">
    <source>
        <dbReference type="PROSITE" id="PS50089"/>
    </source>
</evidence>
<feature type="region of interest" description="Disordered" evidence="9">
    <location>
        <begin position="46"/>
        <end position="119"/>
    </location>
</feature>
<proteinExistence type="evidence at transcript level"/>
<name>F2DHL9_HORVV</name>
<keyword evidence="5 8" id="KW-0863">Zinc-finger</keyword>